<sequence>MDACRSLMEEQGARKGRKQANILPESSLPRGRPAKNMNLGRNGRLRSISAASGRGLSRRDWMPKTQGNRDRDLQGHQHGTNWEAEEAKTEQADGNREDGGCKVDGCIKS</sequence>
<feature type="compositionally biased region" description="Basic and acidic residues" evidence="1">
    <location>
        <begin position="85"/>
        <end position="109"/>
    </location>
</feature>
<accession>A0A835RMQ1</accession>
<dbReference type="Proteomes" id="UP000636800">
    <property type="component" value="Chromosome 3"/>
</dbReference>
<evidence type="ECO:0000313" key="3">
    <source>
        <dbReference type="Proteomes" id="UP000636800"/>
    </source>
</evidence>
<comment type="caution">
    <text evidence="2">The sequence shown here is derived from an EMBL/GenBank/DDBJ whole genome shotgun (WGS) entry which is preliminary data.</text>
</comment>
<evidence type="ECO:0000256" key="1">
    <source>
        <dbReference type="SAM" id="MobiDB-lite"/>
    </source>
</evidence>
<feature type="compositionally biased region" description="Basic and acidic residues" evidence="1">
    <location>
        <begin position="57"/>
        <end position="75"/>
    </location>
</feature>
<gene>
    <name evidence="2" type="ORF">HPP92_007814</name>
</gene>
<feature type="region of interest" description="Disordered" evidence="1">
    <location>
        <begin position="1"/>
        <end position="109"/>
    </location>
</feature>
<dbReference type="AlphaFoldDB" id="A0A835RMQ1"/>
<organism evidence="2 3">
    <name type="scientific">Vanilla planifolia</name>
    <name type="common">Vanilla</name>
    <dbReference type="NCBI Taxonomy" id="51239"/>
    <lineage>
        <taxon>Eukaryota</taxon>
        <taxon>Viridiplantae</taxon>
        <taxon>Streptophyta</taxon>
        <taxon>Embryophyta</taxon>
        <taxon>Tracheophyta</taxon>
        <taxon>Spermatophyta</taxon>
        <taxon>Magnoliopsida</taxon>
        <taxon>Liliopsida</taxon>
        <taxon>Asparagales</taxon>
        <taxon>Orchidaceae</taxon>
        <taxon>Vanilloideae</taxon>
        <taxon>Vanilleae</taxon>
        <taxon>Vanilla</taxon>
    </lineage>
</organism>
<dbReference type="EMBL" id="JADCNL010000003">
    <property type="protein sequence ID" value="KAG0489003.1"/>
    <property type="molecule type" value="Genomic_DNA"/>
</dbReference>
<proteinExistence type="predicted"/>
<protein>
    <submittedName>
        <fullName evidence="2">Uncharacterized protein</fullName>
    </submittedName>
</protein>
<name>A0A835RMQ1_VANPL</name>
<keyword evidence="3" id="KW-1185">Reference proteome</keyword>
<evidence type="ECO:0000313" key="2">
    <source>
        <dbReference type="EMBL" id="KAG0489003.1"/>
    </source>
</evidence>
<reference evidence="2 3" key="1">
    <citation type="journal article" date="2020" name="Nat. Food">
        <title>A phased Vanilla planifolia genome enables genetic improvement of flavour and production.</title>
        <authorList>
            <person name="Hasing T."/>
            <person name="Tang H."/>
            <person name="Brym M."/>
            <person name="Khazi F."/>
            <person name="Huang T."/>
            <person name="Chambers A.H."/>
        </authorList>
    </citation>
    <scope>NUCLEOTIDE SEQUENCE [LARGE SCALE GENOMIC DNA]</scope>
    <source>
        <tissue evidence="2">Leaf</tissue>
    </source>
</reference>
<dbReference type="OrthoDB" id="78296at2759"/>